<dbReference type="InterPro" id="IPR036318">
    <property type="entry name" value="FAD-bd_PCMH-like_sf"/>
</dbReference>
<dbReference type="SUPFAM" id="SSF56176">
    <property type="entry name" value="FAD-binding/transporter-associated domain-like"/>
    <property type="match status" value="1"/>
</dbReference>
<evidence type="ECO:0000256" key="7">
    <source>
        <dbReference type="ARBA" id="ARBA00023122"/>
    </source>
</evidence>
<dbReference type="Gene3D" id="3.30.465.10">
    <property type="match status" value="1"/>
</dbReference>
<protein>
    <submittedName>
        <fullName evidence="14">HlyC/CorC family transporter</fullName>
    </submittedName>
</protein>
<feature type="transmembrane region" description="Helical" evidence="11">
    <location>
        <begin position="134"/>
        <end position="156"/>
    </location>
</feature>
<keyword evidence="8 10" id="KW-0472">Membrane</keyword>
<keyword evidence="5" id="KW-0677">Repeat</keyword>
<dbReference type="Pfam" id="PF03471">
    <property type="entry name" value="CorC_HlyC"/>
    <property type="match status" value="1"/>
</dbReference>
<dbReference type="InterPro" id="IPR046342">
    <property type="entry name" value="CBS_dom_sf"/>
</dbReference>
<dbReference type="SUPFAM" id="SSF54631">
    <property type="entry name" value="CBS-domain pair"/>
    <property type="match status" value="1"/>
</dbReference>
<feature type="transmembrane region" description="Helical" evidence="11">
    <location>
        <begin position="6"/>
        <end position="27"/>
    </location>
</feature>
<evidence type="ECO:0000256" key="4">
    <source>
        <dbReference type="ARBA" id="ARBA00022692"/>
    </source>
</evidence>
<dbReference type="InterPro" id="IPR005170">
    <property type="entry name" value="Transptr-assoc_dom"/>
</dbReference>
<keyword evidence="7 9" id="KW-0129">CBS domain</keyword>
<dbReference type="EMBL" id="JABBPK010000001">
    <property type="protein sequence ID" value="NMO76632.1"/>
    <property type="molecule type" value="Genomic_DNA"/>
</dbReference>
<dbReference type="InterPro" id="IPR002550">
    <property type="entry name" value="CNNM"/>
</dbReference>
<feature type="transmembrane region" description="Helical" evidence="11">
    <location>
        <begin position="57"/>
        <end position="77"/>
    </location>
</feature>
<dbReference type="InterPro" id="IPR051676">
    <property type="entry name" value="UPF0053_domain"/>
</dbReference>
<comment type="subcellular location">
    <subcellularLocation>
        <location evidence="1">Cell membrane</location>
        <topology evidence="1">Multi-pass membrane protein</topology>
    </subcellularLocation>
</comment>
<reference evidence="14 15" key="1">
    <citation type="submission" date="2020-04" db="EMBL/GenBank/DDBJ databases">
        <title>Bacillus sp. UniB3 isolated from commercial digestive syrup.</title>
        <authorList>
            <person name="Thorat V."/>
            <person name="Kirdat K."/>
            <person name="Tiwarekar B."/>
            <person name="Yadav A."/>
        </authorList>
    </citation>
    <scope>NUCLEOTIDE SEQUENCE [LARGE SCALE GENOMIC DNA]</scope>
    <source>
        <strain evidence="14 15">UniB3</strain>
    </source>
</reference>
<dbReference type="Proteomes" id="UP000588491">
    <property type="component" value="Unassembled WGS sequence"/>
</dbReference>
<evidence type="ECO:0000256" key="2">
    <source>
        <dbReference type="ARBA" id="ARBA00006337"/>
    </source>
</evidence>
<gene>
    <name evidence="14" type="ORF">HHU08_06475</name>
</gene>
<dbReference type="InterPro" id="IPR000644">
    <property type="entry name" value="CBS_dom"/>
</dbReference>
<evidence type="ECO:0000256" key="3">
    <source>
        <dbReference type="ARBA" id="ARBA00022475"/>
    </source>
</evidence>
<feature type="domain" description="CBS" evidence="12">
    <location>
        <begin position="288"/>
        <end position="345"/>
    </location>
</feature>
<dbReference type="GO" id="GO:0050660">
    <property type="term" value="F:flavin adenine dinucleotide binding"/>
    <property type="evidence" value="ECO:0007669"/>
    <property type="project" value="InterPro"/>
</dbReference>
<evidence type="ECO:0000259" key="13">
    <source>
        <dbReference type="PROSITE" id="PS51846"/>
    </source>
</evidence>
<dbReference type="RefSeq" id="WP_016201906.1">
    <property type="nucleotide sequence ID" value="NZ_JABBPK010000001.1"/>
</dbReference>
<keyword evidence="15" id="KW-1185">Reference proteome</keyword>
<evidence type="ECO:0000256" key="8">
    <source>
        <dbReference type="ARBA" id="ARBA00023136"/>
    </source>
</evidence>
<organism evidence="14 15">
    <name type="scientific">Niallia alba</name>
    <dbReference type="NCBI Taxonomy" id="2729105"/>
    <lineage>
        <taxon>Bacteria</taxon>
        <taxon>Bacillati</taxon>
        <taxon>Bacillota</taxon>
        <taxon>Bacilli</taxon>
        <taxon>Bacillales</taxon>
        <taxon>Bacillaceae</taxon>
        <taxon>Niallia</taxon>
    </lineage>
</organism>
<keyword evidence="6 10" id="KW-1133">Transmembrane helix</keyword>
<proteinExistence type="inferred from homology"/>
<dbReference type="CDD" id="cd04590">
    <property type="entry name" value="CBS_pair_CorC_HlyC_assoc"/>
    <property type="match status" value="1"/>
</dbReference>
<keyword evidence="4 10" id="KW-0812">Transmembrane</keyword>
<dbReference type="SMART" id="SM01091">
    <property type="entry name" value="CorC_HlyC"/>
    <property type="match status" value="1"/>
</dbReference>
<sequence length="439" mass="50114">MIGIQLLLIVILTAFSAFFVATEFSIVRVRPARIEQLVEEGQKNALAVKRIIENMDAYLSACQLGITITSLGLGWLGQPTILKLIQPLMNNLTVPTALSQGLAFAISFSIITYINVVIGELFPKSVAIILTEKIALLISKPLIWFYKFMYPFIWLLNKSSRQVAKLWGITNPSANNDALSEEELQIVLKESYQNGEISLSEYNYVNRIFAFDNRLANEIMVPRTEMVTLSDHISIKEAINIIQKERYTRYPLTKKEDKDSIIGFIHIKQLLTDWIKNEDIENKSLLDYAQPIIHIIESAPIQAVFLKMQKERSSIAILHDEFGGTAGLITAEDILEEIVGEIRDEFDEEETPLIQNINDHHYILDSKLPLTEVNRLLSLSIEREELHTLGGWILSQNPNIKKGETIEYTGYLFKIDKMIRQHIFTFDVQKIPSHLLNED</sequence>
<evidence type="ECO:0000256" key="11">
    <source>
        <dbReference type="SAM" id="Phobius"/>
    </source>
</evidence>
<dbReference type="InterPro" id="IPR016169">
    <property type="entry name" value="FAD-bd_PCMH_sub2"/>
</dbReference>
<comment type="similarity">
    <text evidence="2">Belongs to the UPF0053 family.</text>
</comment>
<comment type="caution">
    <text evidence="14">The sequence shown here is derived from an EMBL/GenBank/DDBJ whole genome shotgun (WGS) entry which is preliminary data.</text>
</comment>
<evidence type="ECO:0000313" key="15">
    <source>
        <dbReference type="Proteomes" id="UP000588491"/>
    </source>
</evidence>
<evidence type="ECO:0000259" key="12">
    <source>
        <dbReference type="PROSITE" id="PS51371"/>
    </source>
</evidence>
<dbReference type="Pfam" id="PF00571">
    <property type="entry name" value="CBS"/>
    <property type="match status" value="2"/>
</dbReference>
<keyword evidence="3" id="KW-1003">Cell membrane</keyword>
<dbReference type="GO" id="GO:0005886">
    <property type="term" value="C:plasma membrane"/>
    <property type="evidence" value="ECO:0007669"/>
    <property type="project" value="UniProtKB-SubCell"/>
</dbReference>
<dbReference type="PROSITE" id="PS51371">
    <property type="entry name" value="CBS"/>
    <property type="match status" value="2"/>
</dbReference>
<evidence type="ECO:0000256" key="5">
    <source>
        <dbReference type="ARBA" id="ARBA00022737"/>
    </source>
</evidence>
<dbReference type="Pfam" id="PF01595">
    <property type="entry name" value="CNNM"/>
    <property type="match status" value="1"/>
</dbReference>
<evidence type="ECO:0000256" key="9">
    <source>
        <dbReference type="PROSITE-ProRule" id="PRU00703"/>
    </source>
</evidence>
<dbReference type="InterPro" id="IPR044751">
    <property type="entry name" value="Ion_transp-like_CBS"/>
</dbReference>
<feature type="domain" description="CBS" evidence="12">
    <location>
        <begin position="220"/>
        <end position="280"/>
    </location>
</feature>
<accession>A0A7Y0K6E0</accession>
<dbReference type="AlphaFoldDB" id="A0A7Y0K6E0"/>
<dbReference type="Gene3D" id="3.10.580.10">
    <property type="entry name" value="CBS-domain"/>
    <property type="match status" value="1"/>
</dbReference>
<evidence type="ECO:0000256" key="10">
    <source>
        <dbReference type="PROSITE-ProRule" id="PRU01193"/>
    </source>
</evidence>
<evidence type="ECO:0000256" key="6">
    <source>
        <dbReference type="ARBA" id="ARBA00022989"/>
    </source>
</evidence>
<dbReference type="PANTHER" id="PTHR43099:SF2">
    <property type="entry name" value="UPF0053 PROTEIN YRKA"/>
    <property type="match status" value="1"/>
</dbReference>
<feature type="transmembrane region" description="Helical" evidence="11">
    <location>
        <begin position="97"/>
        <end position="122"/>
    </location>
</feature>
<evidence type="ECO:0000313" key="14">
    <source>
        <dbReference type="EMBL" id="NMO76632.1"/>
    </source>
</evidence>
<feature type="domain" description="CNNM transmembrane" evidence="13">
    <location>
        <begin position="1"/>
        <end position="201"/>
    </location>
</feature>
<dbReference type="PANTHER" id="PTHR43099">
    <property type="entry name" value="UPF0053 PROTEIN YRKA"/>
    <property type="match status" value="1"/>
</dbReference>
<name>A0A7Y0K6E0_9BACI</name>
<dbReference type="PROSITE" id="PS51846">
    <property type="entry name" value="CNNM"/>
    <property type="match status" value="1"/>
</dbReference>
<evidence type="ECO:0000256" key="1">
    <source>
        <dbReference type="ARBA" id="ARBA00004651"/>
    </source>
</evidence>